<dbReference type="Proteomes" id="UP000663844">
    <property type="component" value="Unassembled WGS sequence"/>
</dbReference>
<accession>A0A820N8B1</accession>
<feature type="non-terminal residue" evidence="1">
    <location>
        <position position="102"/>
    </location>
</feature>
<proteinExistence type="predicted"/>
<comment type="caution">
    <text evidence="1">The sequence shown here is derived from an EMBL/GenBank/DDBJ whole genome shotgun (WGS) entry which is preliminary data.</text>
</comment>
<protein>
    <submittedName>
        <fullName evidence="1">Uncharacterized protein</fullName>
    </submittedName>
</protein>
<name>A0A820N8B1_9BILA</name>
<sequence>TTAITPGSPPMIPSSSHIRDISPSRQTFEHESLFIQNKQELLQLNSIYDQFVTLLPGEFSLSDNTQLSLINRFMNLFEQFSTYFGTFSIIQEELDSLKQILI</sequence>
<reference evidence="1" key="1">
    <citation type="submission" date="2021-02" db="EMBL/GenBank/DDBJ databases">
        <authorList>
            <person name="Nowell W R."/>
        </authorList>
    </citation>
    <scope>NUCLEOTIDE SEQUENCE</scope>
</reference>
<dbReference type="AlphaFoldDB" id="A0A820N8B1"/>
<gene>
    <name evidence="1" type="ORF">OXD698_LOCUS50543</name>
</gene>
<feature type="non-terminal residue" evidence="1">
    <location>
        <position position="1"/>
    </location>
</feature>
<evidence type="ECO:0000313" key="1">
    <source>
        <dbReference type="EMBL" id="CAF4384412.1"/>
    </source>
</evidence>
<evidence type="ECO:0000313" key="2">
    <source>
        <dbReference type="Proteomes" id="UP000663844"/>
    </source>
</evidence>
<dbReference type="EMBL" id="CAJOAZ010024425">
    <property type="protein sequence ID" value="CAF4384412.1"/>
    <property type="molecule type" value="Genomic_DNA"/>
</dbReference>
<organism evidence="1 2">
    <name type="scientific">Adineta steineri</name>
    <dbReference type="NCBI Taxonomy" id="433720"/>
    <lineage>
        <taxon>Eukaryota</taxon>
        <taxon>Metazoa</taxon>
        <taxon>Spiralia</taxon>
        <taxon>Gnathifera</taxon>
        <taxon>Rotifera</taxon>
        <taxon>Eurotatoria</taxon>
        <taxon>Bdelloidea</taxon>
        <taxon>Adinetida</taxon>
        <taxon>Adinetidae</taxon>
        <taxon>Adineta</taxon>
    </lineage>
</organism>